<dbReference type="InterPro" id="IPR027417">
    <property type="entry name" value="P-loop_NTPase"/>
</dbReference>
<dbReference type="RefSeq" id="WP_252850795.1">
    <property type="nucleotide sequence ID" value="NZ_JAMXLR010000006.1"/>
</dbReference>
<reference evidence="7" key="1">
    <citation type="submission" date="2022-06" db="EMBL/GenBank/DDBJ databases">
        <title>Aeoliella straminimaris, a novel planctomycete from sediments.</title>
        <authorList>
            <person name="Vitorino I.R."/>
            <person name="Lage O.M."/>
        </authorList>
    </citation>
    <scope>NUCLEOTIDE SEQUENCE</scope>
    <source>
        <strain evidence="7">ICT_H6.2</strain>
    </source>
</reference>
<keyword evidence="8" id="KW-1185">Reference proteome</keyword>
<keyword evidence="2" id="KW-1003">Cell membrane</keyword>
<keyword evidence="4" id="KW-1133">Transmembrane helix</keyword>
<dbReference type="PANTHER" id="PTHR37937">
    <property type="entry name" value="CONJUGATIVE TRANSFER: DNA TRANSPORT"/>
    <property type="match status" value="1"/>
</dbReference>
<evidence type="ECO:0000313" key="7">
    <source>
        <dbReference type="EMBL" id="MCO6042699.1"/>
    </source>
</evidence>
<name>A0A9X2F6J1_9BACT</name>
<comment type="subcellular location">
    <subcellularLocation>
        <location evidence="1">Cell membrane</location>
        <topology evidence="1">Multi-pass membrane protein</topology>
    </subcellularLocation>
</comment>
<sequence length="518" mass="58386">MLNPFGNRSNGNDPPLEQRTIFWGNRKRPLPFDQAREHNFLIMGAIGSGKTSVLLVILHDIMPYITEGSGQRAIVYDPKTEFLPYLASMVPEGAERLRILHPRDRRAYAWDIAADIAHHEDATGIANTLIPDRRATGGGSEQFFTEMSRGLVLHTLIGLKKLLGTDWNFRDFVNTMLTPDLRGRVVAVTDEGRNMLAELGADRTESNIKADIRSRFERFRRLGDFMDHHAREGRKLSLKEWVRTESVLVLGRDREPASLLDDLNRTIMQRLQATLLSAEHNPVSVSPDGRPTSGTALILDEFSGFAEKNSLMQLLLEGRSYGLCTLLSFQTRHALISAYGGEADVKTLTSQLGNIMVLRLGDFEDAQWAADVLGKQEIKKDETEQLDDAGRTTGYSLKRHGPRVEEHIYSPSEIRGICADGTVGGFARSTLDQKPFQFKLNWKNLQAFRSRDESFPAHDFFPSDWKPRPWDRRRIEAALDAYESRFVGTAGSEGDSKAENAEAVLDALRRFQQSHHVR</sequence>
<evidence type="ECO:0000313" key="8">
    <source>
        <dbReference type="Proteomes" id="UP001155241"/>
    </source>
</evidence>
<feature type="domain" description="Type IV secretion system coupling protein TraD DNA-binding" evidence="6">
    <location>
        <begin position="30"/>
        <end position="384"/>
    </location>
</feature>
<dbReference type="InterPro" id="IPR051539">
    <property type="entry name" value="T4SS-coupling_protein"/>
</dbReference>
<dbReference type="Gene3D" id="3.40.50.300">
    <property type="entry name" value="P-loop containing nucleotide triphosphate hydrolases"/>
    <property type="match status" value="2"/>
</dbReference>
<protein>
    <submittedName>
        <fullName evidence="7">Type IV secretion system DNA-binding domain-containing protein</fullName>
    </submittedName>
</protein>
<dbReference type="InterPro" id="IPR019476">
    <property type="entry name" value="T4SS_TraD_DNA-bd"/>
</dbReference>
<evidence type="ECO:0000256" key="2">
    <source>
        <dbReference type="ARBA" id="ARBA00022475"/>
    </source>
</evidence>
<evidence type="ECO:0000256" key="3">
    <source>
        <dbReference type="ARBA" id="ARBA00022692"/>
    </source>
</evidence>
<dbReference type="Proteomes" id="UP001155241">
    <property type="component" value="Unassembled WGS sequence"/>
</dbReference>
<dbReference type="GO" id="GO:0005886">
    <property type="term" value="C:plasma membrane"/>
    <property type="evidence" value="ECO:0007669"/>
    <property type="project" value="UniProtKB-SubCell"/>
</dbReference>
<dbReference type="SUPFAM" id="SSF52540">
    <property type="entry name" value="P-loop containing nucleoside triphosphate hydrolases"/>
    <property type="match status" value="1"/>
</dbReference>
<proteinExistence type="predicted"/>
<dbReference type="Pfam" id="PF10412">
    <property type="entry name" value="TrwB_AAD_bind"/>
    <property type="match status" value="1"/>
</dbReference>
<organism evidence="7 8">
    <name type="scientific">Aeoliella straminimaris</name>
    <dbReference type="NCBI Taxonomy" id="2954799"/>
    <lineage>
        <taxon>Bacteria</taxon>
        <taxon>Pseudomonadati</taxon>
        <taxon>Planctomycetota</taxon>
        <taxon>Planctomycetia</taxon>
        <taxon>Pirellulales</taxon>
        <taxon>Lacipirellulaceae</taxon>
        <taxon>Aeoliella</taxon>
    </lineage>
</organism>
<dbReference type="PANTHER" id="PTHR37937:SF1">
    <property type="entry name" value="CONJUGATIVE TRANSFER: DNA TRANSPORT"/>
    <property type="match status" value="1"/>
</dbReference>
<evidence type="ECO:0000256" key="4">
    <source>
        <dbReference type="ARBA" id="ARBA00022989"/>
    </source>
</evidence>
<evidence type="ECO:0000256" key="5">
    <source>
        <dbReference type="ARBA" id="ARBA00023136"/>
    </source>
</evidence>
<evidence type="ECO:0000256" key="1">
    <source>
        <dbReference type="ARBA" id="ARBA00004651"/>
    </source>
</evidence>
<dbReference type="AlphaFoldDB" id="A0A9X2F6J1"/>
<keyword evidence="3" id="KW-0812">Transmembrane</keyword>
<comment type="caution">
    <text evidence="7">The sequence shown here is derived from an EMBL/GenBank/DDBJ whole genome shotgun (WGS) entry which is preliminary data.</text>
</comment>
<keyword evidence="7" id="KW-0238">DNA-binding</keyword>
<evidence type="ECO:0000259" key="6">
    <source>
        <dbReference type="Pfam" id="PF10412"/>
    </source>
</evidence>
<dbReference type="CDD" id="cd01127">
    <property type="entry name" value="TrwB_TraG_TraD_VirD4"/>
    <property type="match status" value="2"/>
</dbReference>
<accession>A0A9X2F6J1</accession>
<gene>
    <name evidence="7" type="ORF">NG895_02155</name>
</gene>
<keyword evidence="5" id="KW-0472">Membrane</keyword>
<dbReference type="EMBL" id="JAMXLR010000006">
    <property type="protein sequence ID" value="MCO6042699.1"/>
    <property type="molecule type" value="Genomic_DNA"/>
</dbReference>
<dbReference type="GO" id="GO:0003677">
    <property type="term" value="F:DNA binding"/>
    <property type="evidence" value="ECO:0007669"/>
    <property type="project" value="UniProtKB-KW"/>
</dbReference>